<protein>
    <recommendedName>
        <fullName evidence="4">Ig-like domain-containing protein</fullName>
    </recommendedName>
</protein>
<organism evidence="2 3">
    <name type="scientific">Anaerotruncus colihominis</name>
    <dbReference type="NCBI Taxonomy" id="169435"/>
    <lineage>
        <taxon>Bacteria</taxon>
        <taxon>Bacillati</taxon>
        <taxon>Bacillota</taxon>
        <taxon>Clostridia</taxon>
        <taxon>Eubacteriales</taxon>
        <taxon>Oscillospiraceae</taxon>
        <taxon>Anaerotruncus</taxon>
    </lineage>
</organism>
<dbReference type="EMBL" id="QXWK01000004">
    <property type="protein sequence ID" value="NBH60723.1"/>
    <property type="molecule type" value="Genomic_DNA"/>
</dbReference>
<feature type="chain" id="PRO_5032397888" description="Ig-like domain-containing protein" evidence="1">
    <location>
        <begin position="25"/>
        <end position="157"/>
    </location>
</feature>
<accession>A0A845QIZ2</accession>
<evidence type="ECO:0008006" key="4">
    <source>
        <dbReference type="Google" id="ProtNLM"/>
    </source>
</evidence>
<evidence type="ECO:0000313" key="2">
    <source>
        <dbReference type="EMBL" id="NBH60723.1"/>
    </source>
</evidence>
<dbReference type="AlphaFoldDB" id="A0A845QIZ2"/>
<comment type="caution">
    <text evidence="2">The sequence shown here is derived from an EMBL/GenBank/DDBJ whole genome shotgun (WGS) entry which is preliminary data.</text>
</comment>
<gene>
    <name evidence="2" type="ORF">D0435_03415</name>
</gene>
<dbReference type="Proteomes" id="UP000446866">
    <property type="component" value="Unassembled WGS sequence"/>
</dbReference>
<evidence type="ECO:0000313" key="3">
    <source>
        <dbReference type="Proteomes" id="UP000446866"/>
    </source>
</evidence>
<name>A0A845QIZ2_9FIRM</name>
<evidence type="ECO:0000256" key="1">
    <source>
        <dbReference type="SAM" id="SignalP"/>
    </source>
</evidence>
<keyword evidence="3" id="KW-1185">Reference proteome</keyword>
<dbReference type="RefSeq" id="WP_160201020.1">
    <property type="nucleotide sequence ID" value="NZ_QXWK01000004.1"/>
</dbReference>
<reference evidence="2 3" key="1">
    <citation type="submission" date="2018-08" db="EMBL/GenBank/DDBJ databases">
        <title>Murine metabolic-syndrome-specific gut microbial biobank.</title>
        <authorList>
            <person name="Liu C."/>
        </authorList>
    </citation>
    <scope>NUCLEOTIDE SEQUENCE [LARGE SCALE GENOMIC DNA]</scope>
    <source>
        <strain evidence="2 3">28</strain>
    </source>
</reference>
<feature type="signal peptide" evidence="1">
    <location>
        <begin position="1"/>
        <end position="24"/>
    </location>
</feature>
<sequence>MKKFTTFFTIISMILVFTLQPAFAQSNVISVDIEELPDGSRFITVIEDVPTPGIQPFDRTTETKSKTVYYENSAGKSVWYVRVTGTFTYGDGTARCTSATPSAASLDSNWKVSDITGGKSGNKATATATGKRYNGNIVVETVTKTVTLTCGPTGMFY</sequence>
<keyword evidence="1" id="KW-0732">Signal</keyword>
<proteinExistence type="predicted"/>